<dbReference type="AlphaFoldDB" id="A0A653B1A0"/>
<dbReference type="OrthoDB" id="5741553at2"/>
<proteinExistence type="predicted"/>
<dbReference type="EMBL" id="LR130779">
    <property type="protein sequence ID" value="VDN62126.1"/>
    <property type="molecule type" value="Genomic_DNA"/>
</dbReference>
<dbReference type="Pfam" id="PF05766">
    <property type="entry name" value="NinG"/>
    <property type="match status" value="1"/>
</dbReference>
<organism evidence="1">
    <name type="scientific">Ectopseudomonas oleovorans</name>
    <name type="common">Pseudomonas oleovorans</name>
    <dbReference type="NCBI Taxonomy" id="301"/>
    <lineage>
        <taxon>Bacteria</taxon>
        <taxon>Pseudomonadati</taxon>
        <taxon>Pseudomonadota</taxon>
        <taxon>Gammaproteobacteria</taxon>
        <taxon>Pseudomonadales</taxon>
        <taxon>Pseudomonadaceae</taxon>
        <taxon>Ectopseudomonas</taxon>
    </lineage>
</organism>
<sequence length="215" mass="24588">MKRSGPIQRKTPLKAKASGIAERKPRQRKCANPACDVKFTPKIGQKVCCWQCGLAIADQPANQKKARKAISELGRQELRAARERIRPKGDYMREAQVAFNAWVRERDRLLPCISCGRYHQGKYDAGHYRTVGSNPALRFEPLNCHKQCVPCNQHKSGNIVEYRINLVQRIGADAVAWLEGPHEPKKYTIEDLQQIKAHYRALLRDLKKQQEANHV</sequence>
<dbReference type="InterPro" id="IPR008713">
    <property type="entry name" value="Phage_lambda_NinG"/>
</dbReference>
<name>A0A653B1A0_ECTOL</name>
<evidence type="ECO:0000313" key="1">
    <source>
        <dbReference type="EMBL" id="VDN62126.1"/>
    </source>
</evidence>
<gene>
    <name evidence="1" type="ORF">POT9AD_1135</name>
</gene>
<reference evidence="1" key="1">
    <citation type="submission" date="2018-11" db="EMBL/GenBank/DDBJ databases">
        <authorList>
            <consortium name="Genoscope - CEA"/>
            <person name="William W."/>
        </authorList>
    </citation>
    <scope>NUCLEOTIDE SEQUENCE [LARGE SCALE GENOMIC DNA]</scope>
    <source>
        <strain evidence="1">T9AD</strain>
    </source>
</reference>
<protein>
    <submittedName>
        <fullName evidence="1">Bacteriophage lambda NinG family protein</fullName>
    </submittedName>
</protein>
<accession>A0A653B1A0</accession>